<name>A0A6G1DWA7_9ORYZ</name>
<keyword evidence="1" id="KW-0472">Membrane</keyword>
<dbReference type="AlphaFoldDB" id="A0A6G1DWA7"/>
<gene>
    <name evidence="2" type="ORF">E2562_011547</name>
</gene>
<sequence length="202" mass="22347">MEKTATDSGAQESTARIEKDPLLRLQTKVSVMFWMTMMPVFLLGILVVSFLSKECEEAKYTMDLAAVEGMDVAAAITAGRTVVSPEFNLTLRAENPRAFRPWCLDSGDVVVSYSGVALAWGRRRATAKLTVVPWGKDVRLSEDLRDLLVSELQEGTAKVYVEMKQHYYANFGMVSFPPSAGTTSISQELLLASREDSHLDES</sequence>
<dbReference type="Proteomes" id="UP000479710">
    <property type="component" value="Unassembled WGS sequence"/>
</dbReference>
<dbReference type="PANTHER" id="PTHR33994">
    <property type="entry name" value="OS04G0515000 PROTEIN"/>
    <property type="match status" value="1"/>
</dbReference>
<protein>
    <submittedName>
        <fullName evidence="2">Uncharacterized protein</fullName>
    </submittedName>
</protein>
<dbReference type="EMBL" id="SPHZ02000005">
    <property type="protein sequence ID" value="KAF0916696.1"/>
    <property type="molecule type" value="Genomic_DNA"/>
</dbReference>
<feature type="transmembrane region" description="Helical" evidence="1">
    <location>
        <begin position="31"/>
        <end position="52"/>
    </location>
</feature>
<keyword evidence="1" id="KW-1133">Transmembrane helix</keyword>
<proteinExistence type="predicted"/>
<accession>A0A6G1DWA7</accession>
<organism evidence="2 3">
    <name type="scientific">Oryza meyeriana var. granulata</name>
    <dbReference type="NCBI Taxonomy" id="110450"/>
    <lineage>
        <taxon>Eukaryota</taxon>
        <taxon>Viridiplantae</taxon>
        <taxon>Streptophyta</taxon>
        <taxon>Embryophyta</taxon>
        <taxon>Tracheophyta</taxon>
        <taxon>Spermatophyta</taxon>
        <taxon>Magnoliopsida</taxon>
        <taxon>Liliopsida</taxon>
        <taxon>Poales</taxon>
        <taxon>Poaceae</taxon>
        <taxon>BOP clade</taxon>
        <taxon>Oryzoideae</taxon>
        <taxon>Oryzeae</taxon>
        <taxon>Oryzinae</taxon>
        <taxon>Oryza</taxon>
        <taxon>Oryza meyeriana</taxon>
    </lineage>
</organism>
<evidence type="ECO:0000313" key="3">
    <source>
        <dbReference type="Proteomes" id="UP000479710"/>
    </source>
</evidence>
<evidence type="ECO:0000313" key="2">
    <source>
        <dbReference type="EMBL" id="KAF0916696.1"/>
    </source>
</evidence>
<reference evidence="2 3" key="1">
    <citation type="submission" date="2019-11" db="EMBL/GenBank/DDBJ databases">
        <title>Whole genome sequence of Oryza granulata.</title>
        <authorList>
            <person name="Li W."/>
        </authorList>
    </citation>
    <scope>NUCLEOTIDE SEQUENCE [LARGE SCALE GENOMIC DNA]</scope>
    <source>
        <strain evidence="3">cv. Menghai</strain>
        <tissue evidence="2">Leaf</tissue>
    </source>
</reference>
<keyword evidence="3" id="KW-1185">Reference proteome</keyword>
<keyword evidence="1" id="KW-0812">Transmembrane</keyword>
<comment type="caution">
    <text evidence="2">The sequence shown here is derived from an EMBL/GenBank/DDBJ whole genome shotgun (WGS) entry which is preliminary data.</text>
</comment>
<dbReference type="PANTHER" id="PTHR33994:SF39">
    <property type="entry name" value="OS01G0712400 PROTEIN"/>
    <property type="match status" value="1"/>
</dbReference>
<evidence type="ECO:0000256" key="1">
    <source>
        <dbReference type="SAM" id="Phobius"/>
    </source>
</evidence>
<dbReference type="OrthoDB" id="686864at2759"/>